<dbReference type="EMBL" id="CP002623">
    <property type="protein sequence ID" value="AEI92398.1"/>
    <property type="molecule type" value="Genomic_DNA"/>
</dbReference>
<accession>F7ZHI7</accession>
<evidence type="ECO:0000313" key="3">
    <source>
        <dbReference type="Proteomes" id="UP000001353"/>
    </source>
</evidence>
<keyword evidence="3" id="KW-1185">Reference proteome</keyword>
<reference evidence="2 3" key="1">
    <citation type="journal article" date="2011" name="BMC Genomics">
        <title>Comparative genome analysis and genome-guided physiological analysis of Roseobacter litoralis.</title>
        <authorList>
            <person name="Kalhoefer D."/>
            <person name="Thole S."/>
            <person name="Voget S."/>
            <person name="Lehmann R."/>
            <person name="Liesegang H."/>
            <person name="Wollher A."/>
            <person name="Daniel R."/>
            <person name="Simon M."/>
            <person name="Brinkhoff T."/>
        </authorList>
    </citation>
    <scope>NUCLEOTIDE SEQUENCE [LARGE SCALE GENOMIC DNA]</scope>
    <source>
        <strain evidence="3">ATCC 49566 / DSM 6996 / JCM 21268 / NBRC 15278 / OCh 149</strain>
    </source>
</reference>
<sequence>MELSIRHKTEYAYEAPVGFALQKVRLHPLDSGLQTVHRWSLDVTGGKVEASYSDHYGNHVDLVSAETGTQKLQLVASGVVQTRDTAGVVGKVYGCAPLWHFAQNTPLTKAGPQITVLAETVGAEKDRLDGLHALSAAILKTVPYEAGHTHSSTPAEEAVNVGKAVCQDHANIFVSAARVAGLPARYVSGYLLMNETIDQDASHAWAEVHLDDLGWVGFDVSNGVSPDEKYIRIAIGRDAHDAAPVSGLRSGSGAESMMVSLQVQQ</sequence>
<dbReference type="InterPro" id="IPR002931">
    <property type="entry name" value="Transglutaminase-like"/>
</dbReference>
<dbReference type="Pfam" id="PF08379">
    <property type="entry name" value="Bact_transglu_N"/>
    <property type="match status" value="1"/>
</dbReference>
<dbReference type="STRING" id="391595.RLO149_c003680"/>
<dbReference type="SUPFAM" id="SSF54001">
    <property type="entry name" value="Cysteine proteinases"/>
    <property type="match status" value="1"/>
</dbReference>
<dbReference type="eggNOG" id="COG1305">
    <property type="taxonomic scope" value="Bacteria"/>
</dbReference>
<gene>
    <name evidence="2" type="ordered locus">RLO149_c003680</name>
</gene>
<dbReference type="PANTHER" id="PTHR33490">
    <property type="entry name" value="BLR5614 PROTEIN-RELATED"/>
    <property type="match status" value="1"/>
</dbReference>
<dbReference type="OrthoDB" id="9804023at2"/>
<dbReference type="HOGENOM" id="CLU_008973_1_2_5"/>
<evidence type="ECO:0000259" key="1">
    <source>
        <dbReference type="SMART" id="SM00460"/>
    </source>
</evidence>
<dbReference type="Pfam" id="PF01841">
    <property type="entry name" value="Transglut_core"/>
    <property type="match status" value="1"/>
</dbReference>
<dbReference type="KEGG" id="rli:RLO149_c003680"/>
<feature type="domain" description="Transglutaminase-like" evidence="1">
    <location>
        <begin position="158"/>
        <end position="222"/>
    </location>
</feature>
<dbReference type="AlphaFoldDB" id="F7ZHI7"/>
<name>F7ZHI7_ROSLO</name>
<dbReference type="InterPro" id="IPR013589">
    <property type="entry name" value="Bac_transglu_N"/>
</dbReference>
<dbReference type="SMART" id="SM00460">
    <property type="entry name" value="TGc"/>
    <property type="match status" value="1"/>
</dbReference>
<protein>
    <submittedName>
        <fullName evidence="2">Transglutaminase</fullName>
    </submittedName>
</protein>
<dbReference type="Proteomes" id="UP000001353">
    <property type="component" value="Chromosome"/>
</dbReference>
<organism evidence="2 3">
    <name type="scientific">Roseobacter litoralis (strain ATCC 49566 / DSM 6996 / JCM 21268 / NBRC 15278 / OCh 149)</name>
    <dbReference type="NCBI Taxonomy" id="391595"/>
    <lineage>
        <taxon>Bacteria</taxon>
        <taxon>Pseudomonadati</taxon>
        <taxon>Pseudomonadota</taxon>
        <taxon>Alphaproteobacteria</taxon>
        <taxon>Rhodobacterales</taxon>
        <taxon>Roseobacteraceae</taxon>
        <taxon>Roseobacter</taxon>
    </lineage>
</organism>
<proteinExistence type="predicted"/>
<dbReference type="Gene3D" id="3.10.620.30">
    <property type="match status" value="1"/>
</dbReference>
<dbReference type="PANTHER" id="PTHR33490:SF6">
    <property type="entry name" value="SLL1049 PROTEIN"/>
    <property type="match status" value="1"/>
</dbReference>
<dbReference type="RefSeq" id="WP_013960341.1">
    <property type="nucleotide sequence ID" value="NC_015730.1"/>
</dbReference>
<dbReference type="InterPro" id="IPR038765">
    <property type="entry name" value="Papain-like_cys_pep_sf"/>
</dbReference>
<evidence type="ECO:0000313" key="2">
    <source>
        <dbReference type="EMBL" id="AEI92398.1"/>
    </source>
</evidence>